<name>A0AAD9ZI13_9LECA</name>
<evidence type="ECO:0000256" key="4">
    <source>
        <dbReference type="ARBA" id="ARBA00022525"/>
    </source>
</evidence>
<dbReference type="GO" id="GO:0098552">
    <property type="term" value="C:side of membrane"/>
    <property type="evidence" value="ECO:0007669"/>
    <property type="project" value="UniProtKB-KW"/>
</dbReference>
<accession>A0AAD9ZI13</accession>
<dbReference type="InterPro" id="IPR008427">
    <property type="entry name" value="Extracellular_membr_CFEM_dom"/>
</dbReference>
<evidence type="ECO:0000256" key="5">
    <source>
        <dbReference type="ARBA" id="ARBA00022622"/>
    </source>
</evidence>
<evidence type="ECO:0000256" key="2">
    <source>
        <dbReference type="ARBA" id="ARBA00004613"/>
    </source>
</evidence>
<dbReference type="Pfam" id="PF05730">
    <property type="entry name" value="CFEM"/>
    <property type="match status" value="1"/>
</dbReference>
<evidence type="ECO:0000256" key="8">
    <source>
        <dbReference type="ARBA" id="ARBA00023288"/>
    </source>
</evidence>
<keyword evidence="5" id="KW-0472">Membrane</keyword>
<comment type="subcellular location">
    <subcellularLocation>
        <location evidence="1">Membrane</location>
        <topology evidence="1">Lipid-anchor</topology>
        <topology evidence="1">GPI-anchor</topology>
    </subcellularLocation>
    <subcellularLocation>
        <location evidence="2">Secreted</location>
    </subcellularLocation>
</comment>
<dbReference type="GO" id="GO:0005199">
    <property type="term" value="F:structural constituent of cell wall"/>
    <property type="evidence" value="ECO:0007669"/>
    <property type="project" value="InterPro"/>
</dbReference>
<keyword evidence="6" id="KW-0732">Signal</keyword>
<dbReference type="InterPro" id="IPR000420">
    <property type="entry name" value="Yeast_PIR_rpt"/>
</dbReference>
<feature type="domain" description="CFEM" evidence="10">
    <location>
        <begin position="184"/>
        <end position="247"/>
    </location>
</feature>
<dbReference type="Proteomes" id="UP001276659">
    <property type="component" value="Unassembled WGS sequence"/>
</dbReference>
<feature type="compositionally biased region" description="Low complexity" evidence="9">
    <location>
        <begin position="167"/>
        <end position="183"/>
    </location>
</feature>
<keyword evidence="12" id="KW-1185">Reference proteome</keyword>
<reference evidence="11" key="1">
    <citation type="submission" date="2022-11" db="EMBL/GenBank/DDBJ databases">
        <title>Chromosomal genome sequence assembly and mating type (MAT) locus characterization of the leprose asexual lichenized fungus Lepraria neglecta (Nyl.) Erichsen.</title>
        <authorList>
            <person name="Allen J.L."/>
            <person name="Pfeffer B."/>
        </authorList>
    </citation>
    <scope>NUCLEOTIDE SEQUENCE</scope>
    <source>
        <strain evidence="11">Allen 5258</strain>
    </source>
</reference>
<dbReference type="PROSITE" id="PS50256">
    <property type="entry name" value="PIR_REPEAT_2"/>
    <property type="match status" value="1"/>
</dbReference>
<feature type="region of interest" description="Disordered" evidence="9">
    <location>
        <begin position="162"/>
        <end position="183"/>
    </location>
</feature>
<dbReference type="AlphaFoldDB" id="A0AAD9ZI13"/>
<evidence type="ECO:0000256" key="9">
    <source>
        <dbReference type="SAM" id="MobiDB-lite"/>
    </source>
</evidence>
<evidence type="ECO:0000259" key="10">
    <source>
        <dbReference type="Pfam" id="PF05730"/>
    </source>
</evidence>
<evidence type="ECO:0000256" key="7">
    <source>
        <dbReference type="ARBA" id="ARBA00023157"/>
    </source>
</evidence>
<comment type="similarity">
    <text evidence="3">Belongs to the RBT5 family.</text>
</comment>
<proteinExistence type="inferred from homology"/>
<evidence type="ECO:0000256" key="6">
    <source>
        <dbReference type="ARBA" id="ARBA00022729"/>
    </source>
</evidence>
<keyword evidence="8" id="KW-0449">Lipoprotein</keyword>
<keyword evidence="5" id="KW-0336">GPI-anchor</keyword>
<evidence type="ECO:0000256" key="3">
    <source>
        <dbReference type="ARBA" id="ARBA00010031"/>
    </source>
</evidence>
<gene>
    <name evidence="11" type="ORF">OEA41_005550</name>
</gene>
<organism evidence="11 12">
    <name type="scientific">Lepraria neglecta</name>
    <dbReference type="NCBI Taxonomy" id="209136"/>
    <lineage>
        <taxon>Eukaryota</taxon>
        <taxon>Fungi</taxon>
        <taxon>Dikarya</taxon>
        <taxon>Ascomycota</taxon>
        <taxon>Pezizomycotina</taxon>
        <taxon>Lecanoromycetes</taxon>
        <taxon>OSLEUM clade</taxon>
        <taxon>Lecanoromycetidae</taxon>
        <taxon>Lecanorales</taxon>
        <taxon>Lecanorineae</taxon>
        <taxon>Stereocaulaceae</taxon>
        <taxon>Lepraria</taxon>
    </lineage>
</organism>
<evidence type="ECO:0000313" key="12">
    <source>
        <dbReference type="Proteomes" id="UP001276659"/>
    </source>
</evidence>
<sequence>MQVSVDQDTPVLFTYHYDSGANAGQACTQTAQCSAGAPNTVQNTQCGASTGSTPSAASAKTYSNTTIPIVQSTVPVITSEVVYNTVTSRSQTIAYTKGSYTSFDIVPTMSSVIITSTKTFCTRCVAPPMTESPTIQSTVVFTGGPSSAGQASVRTITSSAPVELAKSSSSPPSSAPASPAQAAPAPSLLPNCIQTWIKHTNCKDNSDAGCFCKDSDFTSNVQQCISAWSSHAAEEQGALSYLAGICAPQIPANPGIVTNVPKTITLAPVPVPTNSSNPATPIVAGATQQARSSPPQTTVSISTTVTIPCPSSGATSIVNQISDGQIQSMCMTTSILNTAVAVPQVAFITSNSAVGLIAGTPAPTAAFTTAINLPIASAVTAPPIAPAVAPAVTLAATPASGFASGSGTSFIGPMSTGVVPFTGEGFKLAVRSFVALLVATVAAMA</sequence>
<keyword evidence="7" id="KW-1015">Disulfide bond</keyword>
<dbReference type="EMBL" id="JASNWA010000002">
    <property type="protein sequence ID" value="KAK3179428.1"/>
    <property type="molecule type" value="Genomic_DNA"/>
</dbReference>
<comment type="caution">
    <text evidence="11">The sequence shown here is derived from an EMBL/GenBank/DDBJ whole genome shotgun (WGS) entry which is preliminary data.</text>
</comment>
<keyword evidence="4" id="KW-0964">Secreted</keyword>
<keyword evidence="5" id="KW-0325">Glycoprotein</keyword>
<evidence type="ECO:0000313" key="11">
    <source>
        <dbReference type="EMBL" id="KAK3179428.1"/>
    </source>
</evidence>
<protein>
    <recommendedName>
        <fullName evidence="10">CFEM domain-containing protein</fullName>
    </recommendedName>
</protein>
<dbReference type="GO" id="GO:0005576">
    <property type="term" value="C:extracellular region"/>
    <property type="evidence" value="ECO:0007669"/>
    <property type="project" value="UniProtKB-SubCell"/>
</dbReference>
<evidence type="ECO:0000256" key="1">
    <source>
        <dbReference type="ARBA" id="ARBA00004589"/>
    </source>
</evidence>